<feature type="transmembrane region" description="Helical" evidence="6">
    <location>
        <begin position="284"/>
        <end position="305"/>
    </location>
</feature>
<evidence type="ECO:0000313" key="8">
    <source>
        <dbReference type="Proteomes" id="UP001596976"/>
    </source>
</evidence>
<evidence type="ECO:0000256" key="1">
    <source>
        <dbReference type="ARBA" id="ARBA00004651"/>
    </source>
</evidence>
<comment type="caution">
    <text evidence="7">The sequence shown here is derived from an EMBL/GenBank/DDBJ whole genome shotgun (WGS) entry which is preliminary data.</text>
</comment>
<proteinExistence type="predicted"/>
<evidence type="ECO:0000256" key="2">
    <source>
        <dbReference type="ARBA" id="ARBA00022475"/>
    </source>
</evidence>
<dbReference type="EMBL" id="JBHTJF010000036">
    <property type="protein sequence ID" value="MFD0944409.1"/>
    <property type="molecule type" value="Genomic_DNA"/>
</dbReference>
<feature type="transmembrane region" description="Helical" evidence="6">
    <location>
        <begin position="100"/>
        <end position="124"/>
    </location>
</feature>
<keyword evidence="8" id="KW-1185">Reference proteome</keyword>
<evidence type="ECO:0000256" key="5">
    <source>
        <dbReference type="ARBA" id="ARBA00023136"/>
    </source>
</evidence>
<accession>A0ABW3H557</accession>
<keyword evidence="4 6" id="KW-1133">Transmembrane helix</keyword>
<keyword evidence="2" id="KW-1003">Cell membrane</keyword>
<protein>
    <submittedName>
        <fullName evidence="7">Na/Pi cotransporter family protein</fullName>
    </submittedName>
</protein>
<keyword evidence="3 6" id="KW-0812">Transmembrane</keyword>
<dbReference type="Proteomes" id="UP001596976">
    <property type="component" value="Unassembled WGS sequence"/>
</dbReference>
<sequence>MVNVIGGIGLFLLGMMMLTDGLKELAGDALKKWLNRFTGGTLSSVASGTFMTILMQSSTATTLLTIGFVSAGLLTFTQSIGVIIGANIGSTSTGWIISLIGFKISLAAMSLPFIGIGVLTQFIAPRDFKAYGGIVTGFGLLFYGIDVLQTGMEAAQDLIAFDTFTSGTWSGKIILIIIGIFMTIVMQASSASMAATLTALFAGAIDFEQAVYLVIGQNVGTTATAMFVAIGASVAAKRTAMTHLLFNVITAIVITLTAPFVIYITKTITTAMTGSFDETIGLAIFHTLFSLIGALIFIPLIQPFAKLIMRIVKEKENTLTEHLNPEIISVPAIALDVTYTTLIAITRETTDFVLQLIAKPKMTEQAERQLQLIEEALEETSQFLGSIPSDTKKDRAKHIELLHTIDHLNRLIRVVTEAGMIESSIVKDKLNEKWVDVFVDMKMRLQEEGELQQVASLLKEASTQMASERKRRREEYFERTASNETNIEEAIAKVEAVLWIDRLIYHYWRGTTRLQNYVDLNTKSSH</sequence>
<dbReference type="PANTHER" id="PTHR10010:SF46">
    <property type="entry name" value="SODIUM-DEPENDENT PHOSPHATE TRANSPORT PROTEIN 2B"/>
    <property type="match status" value="1"/>
</dbReference>
<evidence type="ECO:0000256" key="4">
    <source>
        <dbReference type="ARBA" id="ARBA00022989"/>
    </source>
</evidence>
<feature type="transmembrane region" description="Helical" evidence="6">
    <location>
        <begin position="169"/>
        <end position="190"/>
    </location>
</feature>
<feature type="transmembrane region" description="Helical" evidence="6">
    <location>
        <begin position="244"/>
        <end position="264"/>
    </location>
</feature>
<evidence type="ECO:0000313" key="7">
    <source>
        <dbReference type="EMBL" id="MFD0944409.1"/>
    </source>
</evidence>
<dbReference type="Pfam" id="PF02690">
    <property type="entry name" value="Na_Pi_cotrans"/>
    <property type="match status" value="2"/>
</dbReference>
<name>A0ABW3H557_9BACL</name>
<feature type="transmembrane region" description="Helical" evidence="6">
    <location>
        <begin position="130"/>
        <end position="148"/>
    </location>
</feature>
<dbReference type="RefSeq" id="WP_381013765.1">
    <property type="nucleotide sequence ID" value="NZ_JBHTJF010000036.1"/>
</dbReference>
<dbReference type="PANTHER" id="PTHR10010">
    <property type="entry name" value="SOLUTE CARRIER FAMILY 34 SODIUM PHOSPHATE , MEMBER 2-RELATED"/>
    <property type="match status" value="1"/>
</dbReference>
<evidence type="ECO:0000256" key="6">
    <source>
        <dbReference type="SAM" id="Phobius"/>
    </source>
</evidence>
<comment type="subcellular location">
    <subcellularLocation>
        <location evidence="1">Cell membrane</location>
        <topology evidence="1">Multi-pass membrane protein</topology>
    </subcellularLocation>
</comment>
<organism evidence="7 8">
    <name type="scientific">Savagea faecisuis</name>
    <dbReference type="NCBI Taxonomy" id="1274803"/>
    <lineage>
        <taxon>Bacteria</taxon>
        <taxon>Bacillati</taxon>
        <taxon>Bacillota</taxon>
        <taxon>Bacilli</taxon>
        <taxon>Bacillales</taxon>
        <taxon>Caryophanaceae</taxon>
        <taxon>Savagea</taxon>
    </lineage>
</organism>
<gene>
    <name evidence="7" type="ORF">ACFQ0V_11705</name>
</gene>
<dbReference type="InterPro" id="IPR003841">
    <property type="entry name" value="Na/Pi_transpt"/>
</dbReference>
<feature type="transmembrane region" description="Helical" evidence="6">
    <location>
        <begin position="34"/>
        <end position="54"/>
    </location>
</feature>
<feature type="transmembrane region" description="Helical" evidence="6">
    <location>
        <begin position="210"/>
        <end position="232"/>
    </location>
</feature>
<dbReference type="NCBIfam" id="NF037997">
    <property type="entry name" value="Na_Pi_symport"/>
    <property type="match status" value="1"/>
</dbReference>
<feature type="transmembrane region" description="Helical" evidence="6">
    <location>
        <begin position="6"/>
        <end position="22"/>
    </location>
</feature>
<reference evidence="8" key="1">
    <citation type="journal article" date="2019" name="Int. J. Syst. Evol. Microbiol.">
        <title>The Global Catalogue of Microorganisms (GCM) 10K type strain sequencing project: providing services to taxonomists for standard genome sequencing and annotation.</title>
        <authorList>
            <consortium name="The Broad Institute Genomics Platform"/>
            <consortium name="The Broad Institute Genome Sequencing Center for Infectious Disease"/>
            <person name="Wu L."/>
            <person name="Ma J."/>
        </authorList>
    </citation>
    <scope>NUCLEOTIDE SEQUENCE [LARGE SCALE GENOMIC DNA]</scope>
    <source>
        <strain evidence="8">CCUG 63563</strain>
    </source>
</reference>
<feature type="transmembrane region" description="Helical" evidence="6">
    <location>
        <begin position="66"/>
        <end position="88"/>
    </location>
</feature>
<evidence type="ECO:0000256" key="3">
    <source>
        <dbReference type="ARBA" id="ARBA00022692"/>
    </source>
</evidence>
<keyword evidence="5 6" id="KW-0472">Membrane</keyword>